<sequence>MPASASPAATGTAAKAAGSGTSGVGTNGGGAATAALPAGAREVVRYAVPIASYPALLTQAMAAKYRPVSLDGYDVGGATYVNAVFRPSDGTAWYQYIEMSASGYQSRFDSLKSQGYRLASVESYLHSGQIRYAGIWVKSSGPDYYAFHAYSATDYQKMLDTKTAAGYLPENVSAVAPGGVLSYTGLLVKRSLGNWILKSTLSPTDYQTLFNQETKAGLAPAYLDAYTSGGTVRFIALFASVPKVSYQAQHGMTASQAASVTTTREKSGYLTGSAAGYDDGGQARFLVYWSH</sequence>
<organism evidence="2 3">
    <name type="scientific">Rugosimonospora africana</name>
    <dbReference type="NCBI Taxonomy" id="556532"/>
    <lineage>
        <taxon>Bacteria</taxon>
        <taxon>Bacillati</taxon>
        <taxon>Actinomycetota</taxon>
        <taxon>Actinomycetes</taxon>
        <taxon>Micromonosporales</taxon>
        <taxon>Micromonosporaceae</taxon>
        <taxon>Rugosimonospora</taxon>
    </lineage>
</organism>
<feature type="region of interest" description="Disordered" evidence="1">
    <location>
        <begin position="1"/>
        <end position="22"/>
    </location>
</feature>
<keyword evidence="3" id="KW-1185">Reference proteome</keyword>
<protein>
    <submittedName>
        <fullName evidence="2">Uncharacterized protein</fullName>
    </submittedName>
</protein>
<feature type="compositionally biased region" description="Low complexity" evidence="1">
    <location>
        <begin position="1"/>
        <end position="19"/>
    </location>
</feature>
<gene>
    <name evidence="2" type="ORF">Raf01_60320</name>
</gene>
<dbReference type="InterPro" id="IPR049511">
    <property type="entry name" value="PGH-like_rpt"/>
</dbReference>
<dbReference type="AlphaFoldDB" id="A0A8J3VT59"/>
<name>A0A8J3VT59_9ACTN</name>
<dbReference type="EMBL" id="BONZ01000060">
    <property type="protein sequence ID" value="GIH17860.1"/>
    <property type="molecule type" value="Genomic_DNA"/>
</dbReference>
<dbReference type="Pfam" id="PF17660">
    <property type="entry name" value="BTRD1"/>
    <property type="match status" value="5"/>
</dbReference>
<evidence type="ECO:0000313" key="3">
    <source>
        <dbReference type="Proteomes" id="UP000642748"/>
    </source>
</evidence>
<accession>A0A8J3VT59</accession>
<dbReference type="Proteomes" id="UP000642748">
    <property type="component" value="Unassembled WGS sequence"/>
</dbReference>
<comment type="caution">
    <text evidence="2">The sequence shown here is derived from an EMBL/GenBank/DDBJ whole genome shotgun (WGS) entry which is preliminary data.</text>
</comment>
<evidence type="ECO:0000256" key="1">
    <source>
        <dbReference type="SAM" id="MobiDB-lite"/>
    </source>
</evidence>
<evidence type="ECO:0000313" key="2">
    <source>
        <dbReference type="EMBL" id="GIH17860.1"/>
    </source>
</evidence>
<reference evidence="2" key="1">
    <citation type="submission" date="2021-01" db="EMBL/GenBank/DDBJ databases">
        <title>Whole genome shotgun sequence of Rugosimonospora africana NBRC 104875.</title>
        <authorList>
            <person name="Komaki H."/>
            <person name="Tamura T."/>
        </authorList>
    </citation>
    <scope>NUCLEOTIDE SEQUENCE</scope>
    <source>
        <strain evidence="2">NBRC 104875</strain>
    </source>
</reference>
<proteinExistence type="predicted"/>